<dbReference type="PANTHER" id="PTHR10629:SF52">
    <property type="entry name" value="DNA (CYTOSINE-5)-METHYLTRANSFERASE 1"/>
    <property type="match status" value="1"/>
</dbReference>
<dbReference type="GO" id="GO:0009307">
    <property type="term" value="P:DNA restriction-modification system"/>
    <property type="evidence" value="ECO:0007669"/>
    <property type="project" value="UniProtKB-KW"/>
</dbReference>
<evidence type="ECO:0000256" key="1">
    <source>
        <dbReference type="ARBA" id="ARBA00022603"/>
    </source>
</evidence>
<dbReference type="Gene3D" id="3.40.50.150">
    <property type="entry name" value="Vaccinia Virus protein VP39"/>
    <property type="match status" value="1"/>
</dbReference>
<evidence type="ECO:0000256" key="3">
    <source>
        <dbReference type="ARBA" id="ARBA00022691"/>
    </source>
</evidence>
<dbReference type="RefSeq" id="WP_003147078.1">
    <property type="nucleotide sequence ID" value="NZ_GL883583.1"/>
</dbReference>
<sequence length="336" mass="38193">MYNWSFKDYQKKNGLKVFGTFICGGGSTMGFKLAGFEHLGGVEIDPKVAEVYQLNHNPKYLYNEDIRAFLARDEYPEELYNLDVLEGSPPCSSFSLAGNREKDWGKKKVFAEGQAEQRLDDLFFDWIKLVGKLKPKIAIAENVKGMIIGSGRAYSKKIIEELNKIGYDVQLFLLNASTMGVPQKRERVFFICRRKDLNLPELQLNFNEKPIKFKEVREKGKGEEVKGVAGELLAYAKKGETNLEKACIRLRGKGSFFNTVLFSDENVPNTILTSGYLPIKFEDKLFATENELKLISSFPQDYKFKNKPPVWFMGMSVPPVMMCKIARELAKLLGGE</sequence>
<dbReference type="AlphaFoldDB" id="A0AA87AU25"/>
<dbReference type="GO" id="GO:0044027">
    <property type="term" value="P:negative regulation of gene expression via chromosomal CpG island methylation"/>
    <property type="evidence" value="ECO:0007669"/>
    <property type="project" value="TreeGrafter"/>
</dbReference>
<dbReference type="PROSITE" id="PS00094">
    <property type="entry name" value="C5_MTASE_1"/>
    <property type="match status" value="1"/>
</dbReference>
<name>A0AA87AU25_9BACL</name>
<feature type="active site" evidence="5">
    <location>
        <position position="91"/>
    </location>
</feature>
<proteinExistence type="inferred from homology"/>
<dbReference type="PRINTS" id="PR00105">
    <property type="entry name" value="C5METTRFRASE"/>
</dbReference>
<evidence type="ECO:0000313" key="9">
    <source>
        <dbReference type="Proteomes" id="UP000004773"/>
    </source>
</evidence>
<dbReference type="InterPro" id="IPR001525">
    <property type="entry name" value="C5_MeTfrase"/>
</dbReference>
<dbReference type="GO" id="GO:0032259">
    <property type="term" value="P:methylation"/>
    <property type="evidence" value="ECO:0007669"/>
    <property type="project" value="UniProtKB-KW"/>
</dbReference>
<dbReference type="PROSITE" id="PS51679">
    <property type="entry name" value="SAM_MT_C5"/>
    <property type="match status" value="1"/>
</dbReference>
<evidence type="ECO:0000256" key="7">
    <source>
        <dbReference type="RuleBase" id="RU000417"/>
    </source>
</evidence>
<keyword evidence="4" id="KW-0680">Restriction system</keyword>
<accession>A0AA87AU25</accession>
<dbReference type="Gene3D" id="3.90.120.10">
    <property type="entry name" value="DNA Methylase, subunit A, domain 2"/>
    <property type="match status" value="1"/>
</dbReference>
<dbReference type="SUPFAM" id="SSF53335">
    <property type="entry name" value="S-adenosyl-L-methionine-dependent methyltransferases"/>
    <property type="match status" value="1"/>
</dbReference>
<gene>
    <name evidence="8" type="ORF">HMPREF0428_00987</name>
</gene>
<keyword evidence="2 5" id="KW-0808">Transferase</keyword>
<dbReference type="InterPro" id="IPR050390">
    <property type="entry name" value="C5-Methyltransferase"/>
</dbReference>
<dbReference type="Proteomes" id="UP000004773">
    <property type="component" value="Unassembled WGS sequence"/>
</dbReference>
<evidence type="ECO:0000256" key="6">
    <source>
        <dbReference type="RuleBase" id="RU000416"/>
    </source>
</evidence>
<organism evidence="8 9">
    <name type="scientific">Gemella haemolysans M341</name>
    <dbReference type="NCBI Taxonomy" id="562981"/>
    <lineage>
        <taxon>Bacteria</taxon>
        <taxon>Bacillati</taxon>
        <taxon>Bacillota</taxon>
        <taxon>Bacilli</taxon>
        <taxon>Bacillales</taxon>
        <taxon>Gemellaceae</taxon>
        <taxon>Gemella</taxon>
    </lineage>
</organism>
<evidence type="ECO:0000256" key="4">
    <source>
        <dbReference type="ARBA" id="ARBA00022747"/>
    </source>
</evidence>
<reference evidence="8 9" key="1">
    <citation type="submission" date="2011-03" db="EMBL/GenBank/DDBJ databases">
        <title>The Genome Sequence of Gemella haemolysans M341.</title>
        <authorList>
            <consortium name="The Broad Institute Genome Sequencing Platform"/>
            <consortium name="The Broad Institute Genome Sequencing Center for Infectious Disease"/>
            <person name="Earl A."/>
            <person name="Ward D."/>
            <person name="Feldgarden M."/>
            <person name="Gevers D."/>
            <person name="Sibley C.D."/>
            <person name="Field T.R."/>
            <person name="Grinwis M."/>
            <person name="Eshaghurshan C.S."/>
            <person name="Surette M.G."/>
            <person name="Young S.K."/>
            <person name="Zeng Q."/>
            <person name="Gargeya S."/>
            <person name="Fitzgerald M."/>
            <person name="Haas B."/>
            <person name="Abouelleil A."/>
            <person name="Alvarado L."/>
            <person name="Arachchi H.M."/>
            <person name="Berlin A."/>
            <person name="Brown A."/>
            <person name="Chapman S.B."/>
            <person name="Chen Z."/>
            <person name="Dunbar C."/>
            <person name="Freedman E."/>
            <person name="Gearin G."/>
            <person name="Gellesch M."/>
            <person name="Goldberg J."/>
            <person name="Griggs A."/>
            <person name="Gujja S."/>
            <person name="Heilman E.R."/>
            <person name="Heiman D."/>
            <person name="Howarth C."/>
            <person name="Larson L."/>
            <person name="Lui A."/>
            <person name="MacDonald P.J.P."/>
            <person name="Mehta T."/>
            <person name="Montmayeur A."/>
            <person name="Murphy C."/>
            <person name="Neiman D."/>
            <person name="Pearson M."/>
            <person name="Priest M."/>
            <person name="Roberts A."/>
            <person name="Saif S."/>
            <person name="Shea T."/>
            <person name="Shenoy N."/>
            <person name="Sisk P."/>
            <person name="Stolte C."/>
            <person name="Sykes S."/>
            <person name="White J."/>
            <person name="Yandava C."/>
            <person name="Wortman J."/>
            <person name="Nusbaum C."/>
            <person name="Birren B."/>
        </authorList>
    </citation>
    <scope>NUCLEOTIDE SEQUENCE [LARGE SCALE GENOMIC DNA]</scope>
    <source>
        <strain evidence="8 9">M341</strain>
    </source>
</reference>
<comment type="similarity">
    <text evidence="5 6">Belongs to the class I-like SAM-binding methyltransferase superfamily. C5-methyltransferase family.</text>
</comment>
<dbReference type="InterPro" id="IPR029063">
    <property type="entry name" value="SAM-dependent_MTases_sf"/>
</dbReference>
<dbReference type="PANTHER" id="PTHR10629">
    <property type="entry name" value="CYTOSINE-SPECIFIC METHYLTRANSFERASE"/>
    <property type="match status" value="1"/>
</dbReference>
<dbReference type="NCBIfam" id="TIGR00675">
    <property type="entry name" value="dcm"/>
    <property type="match status" value="1"/>
</dbReference>
<evidence type="ECO:0000256" key="2">
    <source>
        <dbReference type="ARBA" id="ARBA00022679"/>
    </source>
</evidence>
<protein>
    <recommendedName>
        <fullName evidence="7">Cytosine-specific methyltransferase</fullName>
        <ecNumber evidence="7">2.1.1.37</ecNumber>
    </recommendedName>
</protein>
<dbReference type="EC" id="2.1.1.37" evidence="7"/>
<evidence type="ECO:0000313" key="8">
    <source>
        <dbReference type="EMBL" id="EGF88469.1"/>
    </source>
</evidence>
<keyword evidence="1 5" id="KW-0489">Methyltransferase</keyword>
<keyword evidence="3 5" id="KW-0949">S-adenosyl-L-methionine</keyword>
<comment type="caution">
    <text evidence="8">The sequence shown here is derived from an EMBL/GenBank/DDBJ whole genome shotgun (WGS) entry which is preliminary data.</text>
</comment>
<dbReference type="InterPro" id="IPR018117">
    <property type="entry name" value="C5_DNA_meth_AS"/>
</dbReference>
<dbReference type="GO" id="GO:0003886">
    <property type="term" value="F:DNA (cytosine-5-)-methyltransferase activity"/>
    <property type="evidence" value="ECO:0007669"/>
    <property type="project" value="UniProtKB-EC"/>
</dbReference>
<comment type="catalytic activity">
    <reaction evidence="7">
        <text>a 2'-deoxycytidine in DNA + S-adenosyl-L-methionine = a 5-methyl-2'-deoxycytidine in DNA + S-adenosyl-L-homocysteine + H(+)</text>
        <dbReference type="Rhea" id="RHEA:13681"/>
        <dbReference type="Rhea" id="RHEA-COMP:11369"/>
        <dbReference type="Rhea" id="RHEA-COMP:11370"/>
        <dbReference type="ChEBI" id="CHEBI:15378"/>
        <dbReference type="ChEBI" id="CHEBI:57856"/>
        <dbReference type="ChEBI" id="CHEBI:59789"/>
        <dbReference type="ChEBI" id="CHEBI:85452"/>
        <dbReference type="ChEBI" id="CHEBI:85454"/>
        <dbReference type="EC" id="2.1.1.37"/>
    </reaction>
</comment>
<dbReference type="GO" id="GO:0003677">
    <property type="term" value="F:DNA binding"/>
    <property type="evidence" value="ECO:0007669"/>
    <property type="project" value="TreeGrafter"/>
</dbReference>
<dbReference type="Pfam" id="PF00145">
    <property type="entry name" value="DNA_methylase"/>
    <property type="match status" value="1"/>
</dbReference>
<dbReference type="EMBL" id="ACRO01000015">
    <property type="protein sequence ID" value="EGF88469.1"/>
    <property type="molecule type" value="Genomic_DNA"/>
</dbReference>
<evidence type="ECO:0000256" key="5">
    <source>
        <dbReference type="PROSITE-ProRule" id="PRU01016"/>
    </source>
</evidence>